<dbReference type="EMBL" id="BLLK01000046">
    <property type="protein sequence ID" value="GFH53054.1"/>
    <property type="molecule type" value="Genomic_DNA"/>
</dbReference>
<organism evidence="2 3">
    <name type="scientific">Chaetoceros tenuissimus</name>
    <dbReference type="NCBI Taxonomy" id="426638"/>
    <lineage>
        <taxon>Eukaryota</taxon>
        <taxon>Sar</taxon>
        <taxon>Stramenopiles</taxon>
        <taxon>Ochrophyta</taxon>
        <taxon>Bacillariophyta</taxon>
        <taxon>Coscinodiscophyceae</taxon>
        <taxon>Chaetocerotophycidae</taxon>
        <taxon>Chaetocerotales</taxon>
        <taxon>Chaetocerotaceae</taxon>
        <taxon>Chaetoceros</taxon>
    </lineage>
</organism>
<comment type="caution">
    <text evidence="2">The sequence shown here is derived from an EMBL/GenBank/DDBJ whole genome shotgun (WGS) entry which is preliminary data.</text>
</comment>
<evidence type="ECO:0000256" key="1">
    <source>
        <dbReference type="SAM" id="MobiDB-lite"/>
    </source>
</evidence>
<accession>A0AAD3CYS4</accession>
<reference evidence="2 3" key="1">
    <citation type="journal article" date="2021" name="Sci. Rep.">
        <title>The genome of the diatom Chaetoceros tenuissimus carries an ancient integrated fragment of an extant virus.</title>
        <authorList>
            <person name="Hongo Y."/>
            <person name="Kimura K."/>
            <person name="Takaki Y."/>
            <person name="Yoshida Y."/>
            <person name="Baba S."/>
            <person name="Kobayashi G."/>
            <person name="Nagasaki K."/>
            <person name="Hano T."/>
            <person name="Tomaru Y."/>
        </authorList>
    </citation>
    <scope>NUCLEOTIDE SEQUENCE [LARGE SCALE GENOMIC DNA]</scope>
    <source>
        <strain evidence="2 3">NIES-3715</strain>
    </source>
</reference>
<feature type="region of interest" description="Disordered" evidence="1">
    <location>
        <begin position="294"/>
        <end position="327"/>
    </location>
</feature>
<dbReference type="AlphaFoldDB" id="A0AAD3CYS4"/>
<dbReference type="Proteomes" id="UP001054902">
    <property type="component" value="Unassembled WGS sequence"/>
</dbReference>
<evidence type="ECO:0000313" key="3">
    <source>
        <dbReference type="Proteomes" id="UP001054902"/>
    </source>
</evidence>
<protein>
    <submittedName>
        <fullName evidence="2">Uncharacterized protein</fullName>
    </submittedName>
</protein>
<evidence type="ECO:0000313" key="2">
    <source>
        <dbReference type="EMBL" id="GFH53054.1"/>
    </source>
</evidence>
<feature type="region of interest" description="Disordered" evidence="1">
    <location>
        <begin position="1"/>
        <end position="23"/>
    </location>
</feature>
<keyword evidence="3" id="KW-1185">Reference proteome</keyword>
<feature type="compositionally biased region" description="Polar residues" evidence="1">
    <location>
        <begin position="315"/>
        <end position="324"/>
    </location>
</feature>
<sequence>MNTPPGNGHSDSDSDNEEQQNEKTIDEAWNKIHEGILNTNFAASKHFNAQHTSLIQVHELYFGFKLRDFFPAGMKFGRKKDMSKKKEVDKQRETFATTTIACLKKEVTTSTSDPNQILKAHEIITKILLNNQILYLPKALLQQILKFPPKRNSVTETSTLSGIAALPTDTYRYKCDSLHGIDIIRSLSKSPEDNEIIEKFIIPGIKKMIISNCHKKLRSSQTWGAKVMRYVNYSCVLILMIYPNNLKRESEIESWFQEHTDDGGLLKKLPPWEYVCRFFKYYDLVKVEQLYRAHRNESSSDPEQTVSEEKEKSSKPTNGRNSPPNEVYLESKKKFQERCMNLNMKVHDTIEEEIHKYAAKYKHKEVDKNFYLPDLKKHQSSNKDKSNDTTQAAILNVIKNGIHEEEFEFMEVYLEAEGTIYNQQRSKFGRLAIQICSMCSCNMNYDPPLFIAFPNIPSN</sequence>
<proteinExistence type="predicted"/>
<gene>
    <name evidence="2" type="ORF">CTEN210_09530</name>
</gene>
<name>A0AAD3CYS4_9STRA</name>